<protein>
    <submittedName>
        <fullName evidence="1">Uncharacterized protein</fullName>
    </submittedName>
</protein>
<keyword evidence="2" id="KW-1185">Reference proteome</keyword>
<dbReference type="EMBL" id="LACB01000820">
    <property type="protein sequence ID" value="KAJ9481321.1"/>
    <property type="molecule type" value="Genomic_DNA"/>
</dbReference>
<gene>
    <name evidence="1" type="ORF">VN97_g12166</name>
</gene>
<dbReference type="Proteomes" id="UP001227192">
    <property type="component" value="Unassembled WGS sequence"/>
</dbReference>
<comment type="caution">
    <text evidence="1">The sequence shown here is derived from an EMBL/GenBank/DDBJ whole genome shotgun (WGS) entry which is preliminary data.</text>
</comment>
<reference evidence="1" key="2">
    <citation type="journal article" date="2016" name="Fungal Biol.">
        <title>Ochratoxin A production by Penicillium thymicola.</title>
        <authorList>
            <person name="Nguyen H.D.T."/>
            <person name="McMullin D.R."/>
            <person name="Ponomareva E."/>
            <person name="Riley R."/>
            <person name="Pomraning K.R."/>
            <person name="Baker S.E."/>
            <person name="Seifert K.A."/>
        </authorList>
    </citation>
    <scope>NUCLEOTIDE SEQUENCE</scope>
    <source>
        <strain evidence="1">DAOM 180753</strain>
    </source>
</reference>
<sequence length="303" mass="33607">MSGLKNARSRAGLDPVDAYIDEFHDNLDGISSAPPNACHSELPKVIYANQVSTWYKMAGVEEYLQGVSRARALSQVKMPIESGQATDAAAQIIWHAATDVVGASDDRNELRYQFTEQQKSAWGRLWQAALDHQGSEEETSIFRVNQLQLAYLQSCVELLSQHYRSSALGCALVCAQAALGHDSDGWLNWRSYADLLDKAIRIAQSFMVQHTLRSGSDSEDHFEDMERKMAGDSWGEVACEVPSELDRPGLTRSEWLYSWLKTTTTVAYNSEDWLVVTHPTTNSPACGLYAADSRVGVARVRNG</sequence>
<organism evidence="1 2">
    <name type="scientific">Penicillium thymicola</name>
    <dbReference type="NCBI Taxonomy" id="293382"/>
    <lineage>
        <taxon>Eukaryota</taxon>
        <taxon>Fungi</taxon>
        <taxon>Dikarya</taxon>
        <taxon>Ascomycota</taxon>
        <taxon>Pezizomycotina</taxon>
        <taxon>Eurotiomycetes</taxon>
        <taxon>Eurotiomycetidae</taxon>
        <taxon>Eurotiales</taxon>
        <taxon>Aspergillaceae</taxon>
        <taxon>Penicillium</taxon>
    </lineage>
</organism>
<evidence type="ECO:0000313" key="2">
    <source>
        <dbReference type="Proteomes" id="UP001227192"/>
    </source>
</evidence>
<reference evidence="1" key="1">
    <citation type="submission" date="2015-06" db="EMBL/GenBank/DDBJ databases">
        <authorList>
            <person name="Nguyen H."/>
        </authorList>
    </citation>
    <scope>NUCLEOTIDE SEQUENCE</scope>
    <source>
        <strain evidence="1">DAOM 180753</strain>
    </source>
</reference>
<accession>A0AAI9T5U7</accession>
<proteinExistence type="predicted"/>
<dbReference type="AlphaFoldDB" id="A0AAI9T5U7"/>
<name>A0AAI9T5U7_PENTH</name>
<evidence type="ECO:0000313" key="1">
    <source>
        <dbReference type="EMBL" id="KAJ9481321.1"/>
    </source>
</evidence>